<dbReference type="InterPro" id="IPR020845">
    <property type="entry name" value="AMP-binding_CS"/>
</dbReference>
<dbReference type="OrthoDB" id="408177at2759"/>
<dbReference type="InterPro" id="IPR000873">
    <property type="entry name" value="AMP-dep_synth/lig_dom"/>
</dbReference>
<dbReference type="GO" id="GO:0043041">
    <property type="term" value="P:amino acid activation for nonribosomal peptide biosynthetic process"/>
    <property type="evidence" value="ECO:0000318"/>
    <property type="project" value="GO_Central"/>
</dbReference>
<dbReference type="Pfam" id="PF13570">
    <property type="entry name" value="Beta-prop_ACSF4"/>
    <property type="match status" value="1"/>
</dbReference>
<dbReference type="PROSITE" id="PS00455">
    <property type="entry name" value="AMP_BINDING"/>
    <property type="match status" value="1"/>
</dbReference>
<dbReference type="InterPro" id="IPR052091">
    <property type="entry name" value="Beta-ala_Activ/Resist"/>
</dbReference>
<dbReference type="InterPro" id="IPR011047">
    <property type="entry name" value="Quinoprotein_ADH-like_sf"/>
</dbReference>
<dbReference type="InterPro" id="IPR018391">
    <property type="entry name" value="PQQ_b-propeller_rpt"/>
</dbReference>
<dbReference type="Pfam" id="PF00550">
    <property type="entry name" value="PP-binding"/>
    <property type="match status" value="1"/>
</dbReference>
<dbReference type="Gene3D" id="3.30.300.30">
    <property type="match status" value="1"/>
</dbReference>
<dbReference type="Pfam" id="PF00501">
    <property type="entry name" value="AMP-binding"/>
    <property type="match status" value="1"/>
</dbReference>
<evidence type="ECO:0000259" key="2">
    <source>
        <dbReference type="Pfam" id="PF00550"/>
    </source>
</evidence>
<sequence>MGAPENRAIILSDCGTVLSALSYKDVNSLRSSITQFISVHVTEKHQCIGLAMNHNIYIPSIILSLQELHHCFIFLCDETESITTNLGLLWSLSFASGNNTVATLLLNGQKLVLNKHKVTHVTNYPNIFYIIRTSGSTGVSKFVRVTHSSIERNVKHLSKIFKIGASDTIYFGTPLTFDPSMIELLLALENGACLLITPPKNQINPVRLHQTLFHPQNGATVLQIVPSLFLRWSETQISDFLQKSKLKILAFGGEPFPLSLLAYQKSDFLRIFNLYGVTEVSCWATVCEVAEGLGEVPLGEELDDTIVELRDDFGRVVENGEGEIFIGSSTRICFVGDEKIHHKTPVFRATGDIGFISDKKIYYKGRKNDVFKRLGHKVQLSKIETMVLDETGLRNVCVWSKTRTKLLLFLIVENCDNSTKSKVLDKVRIKLLHTLPKQYFPDFIDIIRKCPITSHGKTDKNSLESIYLNRNRTDKRQVDIFKTLICKYFGVRNFDKNTFFELGGNSILAVQFLSEFEDETGAACPDLVTHLFESDLNTCIDILRDVKVVQKRPQTEPPPKNEKKIKNSNIGIELKIAWSYNLEACVDSTPLVFSHNGRELVAVGAFSHIFAILDTQSGHEIAKFVLPDVVESTPCYHNNYLYVTCFDGNLYCLDFASNSIKWAYKTNDRVKCTPILCSSGARIIFGSYDKHIHCVDIMQGGVVWTSFVSESVISKPLLLNQNIYVATICGTCLCLSETSGAILWQYKTGSPIFGAPCTHNGCILWPNVTGSVICMALDGRKLWQFDTGGHLYSSFARRDNFLFLGSHDRNLYVLKIESEAPEPQFVLNLDDCLTTPFISGDFIIVAGNSGRLFVVTFRGELGAQLGLPGEVFSSVVGGDGRFFVGCRDNNLYCVEIKNS</sequence>
<dbReference type="PANTHER" id="PTHR44394:SF1">
    <property type="entry name" value="BETA-ALANINE-ACTIVATING ENZYME"/>
    <property type="match status" value="1"/>
</dbReference>
<dbReference type="InterPro" id="IPR045851">
    <property type="entry name" value="AMP-bd_C_sf"/>
</dbReference>
<dbReference type="FunCoup" id="D1ZZ87">
    <property type="interactions" value="753"/>
</dbReference>
<organism evidence="4 5">
    <name type="scientific">Tribolium castaneum</name>
    <name type="common">Red flour beetle</name>
    <dbReference type="NCBI Taxonomy" id="7070"/>
    <lineage>
        <taxon>Eukaryota</taxon>
        <taxon>Metazoa</taxon>
        <taxon>Ecdysozoa</taxon>
        <taxon>Arthropoda</taxon>
        <taxon>Hexapoda</taxon>
        <taxon>Insecta</taxon>
        <taxon>Pterygota</taxon>
        <taxon>Neoptera</taxon>
        <taxon>Endopterygota</taxon>
        <taxon>Coleoptera</taxon>
        <taxon>Polyphaga</taxon>
        <taxon>Cucujiformia</taxon>
        <taxon>Tenebrionidae</taxon>
        <taxon>Tenebrionidae incertae sedis</taxon>
        <taxon>Tribolium</taxon>
    </lineage>
</organism>
<proteinExistence type="predicted"/>
<dbReference type="AlphaFoldDB" id="D1ZZ87"/>
<dbReference type="PANTHER" id="PTHR44394">
    <property type="entry name" value="BETA-ALANINE-ACTIVATING ENZYME"/>
    <property type="match status" value="1"/>
</dbReference>
<reference evidence="4 5" key="1">
    <citation type="journal article" date="2008" name="Nature">
        <title>The genome of the model beetle and pest Tribolium castaneum.</title>
        <authorList>
            <consortium name="Tribolium Genome Sequencing Consortium"/>
            <person name="Richards S."/>
            <person name="Gibbs R.A."/>
            <person name="Weinstock G.M."/>
            <person name="Brown S.J."/>
            <person name="Denell R."/>
            <person name="Beeman R.W."/>
            <person name="Gibbs R."/>
            <person name="Beeman R.W."/>
            <person name="Brown S.J."/>
            <person name="Bucher G."/>
            <person name="Friedrich M."/>
            <person name="Grimmelikhuijzen C.J."/>
            <person name="Klingler M."/>
            <person name="Lorenzen M."/>
            <person name="Richards S."/>
            <person name="Roth S."/>
            <person name="Schroder R."/>
            <person name="Tautz D."/>
            <person name="Zdobnov E.M."/>
            <person name="Muzny D."/>
            <person name="Gibbs R.A."/>
            <person name="Weinstock G.M."/>
            <person name="Attaway T."/>
            <person name="Bell S."/>
            <person name="Buhay C.J."/>
            <person name="Chandrabose M.N."/>
            <person name="Chavez D."/>
            <person name="Clerk-Blankenburg K.P."/>
            <person name="Cree A."/>
            <person name="Dao M."/>
            <person name="Davis C."/>
            <person name="Chacko J."/>
            <person name="Dinh H."/>
            <person name="Dugan-Rocha S."/>
            <person name="Fowler G."/>
            <person name="Garner T.T."/>
            <person name="Garnes J."/>
            <person name="Gnirke A."/>
            <person name="Hawes A."/>
            <person name="Hernandez J."/>
            <person name="Hines S."/>
            <person name="Holder M."/>
            <person name="Hume J."/>
            <person name="Jhangiani S.N."/>
            <person name="Joshi V."/>
            <person name="Khan Z.M."/>
            <person name="Jackson L."/>
            <person name="Kovar C."/>
            <person name="Kowis A."/>
            <person name="Lee S."/>
            <person name="Lewis L.R."/>
            <person name="Margolis J."/>
            <person name="Morgan M."/>
            <person name="Nazareth L.V."/>
            <person name="Nguyen N."/>
            <person name="Okwuonu G."/>
            <person name="Parker D."/>
            <person name="Richards S."/>
            <person name="Ruiz S.J."/>
            <person name="Santibanez J."/>
            <person name="Savard J."/>
            <person name="Scherer S.E."/>
            <person name="Schneider B."/>
            <person name="Sodergren E."/>
            <person name="Tautz D."/>
            <person name="Vattahil S."/>
            <person name="Villasana D."/>
            <person name="White C.S."/>
            <person name="Wright R."/>
            <person name="Park Y."/>
            <person name="Beeman R.W."/>
            <person name="Lord J."/>
            <person name="Oppert B."/>
            <person name="Lorenzen M."/>
            <person name="Brown S."/>
            <person name="Wang L."/>
            <person name="Savard J."/>
            <person name="Tautz D."/>
            <person name="Richards S."/>
            <person name="Weinstock G."/>
            <person name="Gibbs R.A."/>
            <person name="Liu Y."/>
            <person name="Worley K."/>
            <person name="Weinstock G."/>
            <person name="Elsik C.G."/>
            <person name="Reese J.T."/>
            <person name="Elhaik E."/>
            <person name="Landan G."/>
            <person name="Graur D."/>
            <person name="Arensburger P."/>
            <person name="Atkinson P."/>
            <person name="Beeman R.W."/>
            <person name="Beidler J."/>
            <person name="Brown S.J."/>
            <person name="Demuth J.P."/>
            <person name="Drury D.W."/>
            <person name="Du Y.Z."/>
            <person name="Fujiwara H."/>
            <person name="Lorenzen M."/>
            <person name="Maselli V."/>
            <person name="Osanai M."/>
            <person name="Park Y."/>
            <person name="Robertson H.M."/>
            <person name="Tu Z."/>
            <person name="Wang J.J."/>
            <person name="Wang S."/>
            <person name="Richards S."/>
            <person name="Song H."/>
            <person name="Zhang L."/>
            <person name="Sodergren E."/>
            <person name="Werner D."/>
            <person name="Stanke M."/>
            <person name="Morgenstern B."/>
            <person name="Solovyev V."/>
            <person name="Kosarev P."/>
            <person name="Brown G."/>
            <person name="Chen H.C."/>
            <person name="Ermolaeva O."/>
            <person name="Hlavina W."/>
            <person name="Kapustin Y."/>
            <person name="Kiryutin B."/>
            <person name="Kitts P."/>
            <person name="Maglott D."/>
            <person name="Pruitt K."/>
            <person name="Sapojnikov V."/>
            <person name="Souvorov A."/>
            <person name="Mackey A.J."/>
            <person name="Waterhouse R.M."/>
            <person name="Wyder S."/>
            <person name="Zdobnov E.M."/>
            <person name="Zdobnov E.M."/>
            <person name="Wyder S."/>
            <person name="Kriventseva E.V."/>
            <person name="Kadowaki T."/>
            <person name="Bork P."/>
            <person name="Aranda M."/>
            <person name="Bao R."/>
            <person name="Beermann A."/>
            <person name="Berns N."/>
            <person name="Bolognesi R."/>
            <person name="Bonneton F."/>
            <person name="Bopp D."/>
            <person name="Brown S.J."/>
            <person name="Bucher G."/>
            <person name="Butts T."/>
            <person name="Chaumot A."/>
            <person name="Denell R.E."/>
            <person name="Ferrier D.E."/>
            <person name="Friedrich M."/>
            <person name="Gordon C.M."/>
            <person name="Jindra M."/>
            <person name="Klingler M."/>
            <person name="Lan Q."/>
            <person name="Lattorff H.M."/>
            <person name="Laudet V."/>
            <person name="von Levetsow C."/>
            <person name="Liu Z."/>
            <person name="Lutz R."/>
            <person name="Lynch J.A."/>
            <person name="da Fonseca R.N."/>
            <person name="Posnien N."/>
            <person name="Reuter R."/>
            <person name="Roth S."/>
            <person name="Savard J."/>
            <person name="Schinko J.B."/>
            <person name="Schmitt C."/>
            <person name="Schoppmeier M."/>
            <person name="Schroder R."/>
            <person name="Shippy T.D."/>
            <person name="Simonnet F."/>
            <person name="Marques-Souza H."/>
            <person name="Tautz D."/>
            <person name="Tomoyasu Y."/>
            <person name="Trauner J."/>
            <person name="Van der Zee M."/>
            <person name="Vervoort M."/>
            <person name="Wittkopp N."/>
            <person name="Wimmer E.A."/>
            <person name="Yang X."/>
            <person name="Jones A.K."/>
            <person name="Sattelle D.B."/>
            <person name="Ebert P.R."/>
            <person name="Nelson D."/>
            <person name="Scott J.G."/>
            <person name="Beeman R.W."/>
            <person name="Muthukrishnan S."/>
            <person name="Kramer K.J."/>
            <person name="Arakane Y."/>
            <person name="Beeman R.W."/>
            <person name="Zhu Q."/>
            <person name="Hogenkamp D."/>
            <person name="Dixit R."/>
            <person name="Oppert B."/>
            <person name="Jiang H."/>
            <person name="Zou Z."/>
            <person name="Marshall J."/>
            <person name="Elpidina E."/>
            <person name="Vinokurov K."/>
            <person name="Oppert C."/>
            <person name="Zou Z."/>
            <person name="Evans J."/>
            <person name="Lu Z."/>
            <person name="Zhao P."/>
            <person name="Sumathipala N."/>
            <person name="Altincicek B."/>
            <person name="Vilcinskas A."/>
            <person name="Williams M."/>
            <person name="Hultmark D."/>
            <person name="Hetru C."/>
            <person name="Jiang H."/>
            <person name="Grimmelikhuijzen C.J."/>
            <person name="Hauser F."/>
            <person name="Cazzamali G."/>
            <person name="Williamson M."/>
            <person name="Park Y."/>
            <person name="Li B."/>
            <person name="Tanaka Y."/>
            <person name="Predel R."/>
            <person name="Neupert S."/>
            <person name="Schachtner J."/>
            <person name="Verleyen P."/>
            <person name="Raible F."/>
            <person name="Bork P."/>
            <person name="Friedrich M."/>
            <person name="Walden K.K."/>
            <person name="Robertson H.M."/>
            <person name="Angeli S."/>
            <person name="Foret S."/>
            <person name="Bucher G."/>
            <person name="Schuetz S."/>
            <person name="Maleszka R."/>
            <person name="Wimmer E.A."/>
            <person name="Beeman R.W."/>
            <person name="Lorenzen M."/>
            <person name="Tomoyasu Y."/>
            <person name="Miller S.C."/>
            <person name="Grossmann D."/>
            <person name="Bucher G."/>
        </authorList>
    </citation>
    <scope>NUCLEOTIDE SEQUENCE [LARGE SCALE GENOMIC DNA]</scope>
    <source>
        <strain evidence="4 5">Georgia GA2</strain>
    </source>
</reference>
<evidence type="ECO:0000259" key="1">
    <source>
        <dbReference type="Pfam" id="PF00501"/>
    </source>
</evidence>
<feature type="domain" description="Pyrrolo-quinoline quinone repeat" evidence="3">
    <location>
        <begin position="582"/>
        <end position="896"/>
    </location>
</feature>
<gene>
    <name evidence="4" type="primary">AUGUSTUS-3.0.2_08000</name>
    <name evidence="4" type="ORF">TcasGA2_TC008000</name>
</gene>
<protein>
    <submittedName>
        <fullName evidence="4">Acyl-CoA synthetase family member 4 homolog-like Protein</fullName>
    </submittedName>
</protein>
<dbReference type="OMA" id="NGNVICC"/>
<dbReference type="eggNOG" id="KOG4649">
    <property type="taxonomic scope" value="Eukaryota"/>
</dbReference>
<dbReference type="HOGENOM" id="CLU_010423_0_0_1"/>
<dbReference type="InterPro" id="IPR002372">
    <property type="entry name" value="PQQ_rpt_dom"/>
</dbReference>
<dbReference type="EMBL" id="KQ971338">
    <property type="protein sequence ID" value="EFA02332.2"/>
    <property type="molecule type" value="Genomic_DNA"/>
</dbReference>
<dbReference type="STRING" id="7070.D1ZZ87"/>
<dbReference type="Gene3D" id="2.40.10.480">
    <property type="match status" value="1"/>
</dbReference>
<dbReference type="Gene3D" id="2.130.10.10">
    <property type="entry name" value="YVTN repeat-like/Quinoprotein amine dehydrogenase"/>
    <property type="match status" value="1"/>
</dbReference>
<dbReference type="SUPFAM" id="SSF50998">
    <property type="entry name" value="Quinoprotein alcohol dehydrogenase-like"/>
    <property type="match status" value="1"/>
</dbReference>
<keyword evidence="5" id="KW-1185">Reference proteome</keyword>
<evidence type="ECO:0000313" key="4">
    <source>
        <dbReference type="EMBL" id="EFA02332.2"/>
    </source>
</evidence>
<dbReference type="InParanoid" id="D1ZZ87"/>
<feature type="domain" description="AMP-dependent synthetase/ligase" evidence="1">
    <location>
        <begin position="125"/>
        <end position="328"/>
    </location>
</feature>
<evidence type="ECO:0000313" key="5">
    <source>
        <dbReference type="Proteomes" id="UP000007266"/>
    </source>
</evidence>
<name>D1ZZ87_TRICA</name>
<dbReference type="Proteomes" id="UP000007266">
    <property type="component" value="Linkage group 4"/>
</dbReference>
<dbReference type="eggNOG" id="KOG1178">
    <property type="taxonomic scope" value="Eukaryota"/>
</dbReference>
<dbReference type="Gene3D" id="3.40.50.12780">
    <property type="entry name" value="N-terminal domain of ligase-like"/>
    <property type="match status" value="1"/>
</dbReference>
<dbReference type="InterPro" id="IPR015943">
    <property type="entry name" value="WD40/YVTN_repeat-like_dom_sf"/>
</dbReference>
<dbReference type="SMART" id="SM00564">
    <property type="entry name" value="PQQ"/>
    <property type="match status" value="3"/>
</dbReference>
<feature type="domain" description="Carrier" evidence="2">
    <location>
        <begin position="482"/>
        <end position="525"/>
    </location>
</feature>
<dbReference type="KEGG" id="tca:100141608"/>
<dbReference type="SUPFAM" id="SSF56801">
    <property type="entry name" value="Acetyl-CoA synthetase-like"/>
    <property type="match status" value="1"/>
</dbReference>
<evidence type="ECO:0000259" key="3">
    <source>
        <dbReference type="Pfam" id="PF13570"/>
    </source>
</evidence>
<dbReference type="InterPro" id="IPR042099">
    <property type="entry name" value="ANL_N_sf"/>
</dbReference>
<dbReference type="InterPro" id="IPR009081">
    <property type="entry name" value="PP-bd_ACP"/>
</dbReference>
<accession>D1ZZ87</accession>
<reference evidence="4 5" key="2">
    <citation type="journal article" date="2010" name="Nucleic Acids Res.">
        <title>BeetleBase in 2010: revisions to provide comprehensive genomic information for Tribolium castaneum.</title>
        <authorList>
            <person name="Kim H.S."/>
            <person name="Murphy T."/>
            <person name="Xia J."/>
            <person name="Caragea D."/>
            <person name="Park Y."/>
            <person name="Beeman R.W."/>
            <person name="Lorenzen M.D."/>
            <person name="Butcher S."/>
            <person name="Manak J.R."/>
            <person name="Brown S.J."/>
        </authorList>
    </citation>
    <scope>GENOME REANNOTATION</scope>
    <source>
        <strain evidence="4 5">Georgia GA2</strain>
    </source>
</reference>